<dbReference type="PIRSF" id="PIRSF001369">
    <property type="entry name" value="Citrate_synth"/>
    <property type="match status" value="1"/>
</dbReference>
<evidence type="ECO:0000256" key="7">
    <source>
        <dbReference type="PIRNR" id="PIRNR001369"/>
    </source>
</evidence>
<comment type="similarity">
    <text evidence="2 7 10">Belongs to the citrate synthase family.</text>
</comment>
<evidence type="ECO:0000256" key="8">
    <source>
        <dbReference type="PIRSR" id="PIRSR001369-1"/>
    </source>
</evidence>
<evidence type="ECO:0000256" key="1">
    <source>
        <dbReference type="ARBA" id="ARBA00004751"/>
    </source>
</evidence>
<dbReference type="EMBL" id="LOJW01000001">
    <property type="protein sequence ID" value="OOW73034.1"/>
    <property type="molecule type" value="Genomic_DNA"/>
</dbReference>
<feature type="active site" evidence="8">
    <location>
        <position position="364"/>
    </location>
</feature>
<dbReference type="InterPro" id="IPR024176">
    <property type="entry name" value="Citrate_synthase_bac-typ"/>
</dbReference>
<dbReference type="InterPro" id="IPR036969">
    <property type="entry name" value="Citrate_synthase_sf"/>
</dbReference>
<dbReference type="InterPro" id="IPR019810">
    <property type="entry name" value="Citrate_synthase_AS"/>
</dbReference>
<organism evidence="11 12">
    <name type="scientific">Xanthomonas axonopodis pv. melhusii</name>
    <dbReference type="NCBI Taxonomy" id="487834"/>
    <lineage>
        <taxon>Bacteria</taxon>
        <taxon>Pseudomonadati</taxon>
        <taxon>Pseudomonadota</taxon>
        <taxon>Gammaproteobacteria</taxon>
        <taxon>Lysobacterales</taxon>
        <taxon>Lysobacteraceae</taxon>
        <taxon>Xanthomonas</taxon>
    </lineage>
</organism>
<dbReference type="GO" id="GO:0005737">
    <property type="term" value="C:cytoplasm"/>
    <property type="evidence" value="ECO:0007669"/>
    <property type="project" value="InterPro"/>
</dbReference>
<evidence type="ECO:0000256" key="9">
    <source>
        <dbReference type="RuleBase" id="RU003370"/>
    </source>
</evidence>
<evidence type="ECO:0000256" key="6">
    <source>
        <dbReference type="NCBIfam" id="TIGR01798"/>
    </source>
</evidence>
<evidence type="ECO:0000256" key="3">
    <source>
        <dbReference type="ARBA" id="ARBA00022532"/>
    </source>
</evidence>
<evidence type="ECO:0000256" key="5">
    <source>
        <dbReference type="ARBA" id="ARBA00049288"/>
    </source>
</evidence>
<dbReference type="NCBIfam" id="NF004126">
    <property type="entry name" value="PRK05614.1"/>
    <property type="match status" value="1"/>
</dbReference>
<dbReference type="FunFam" id="1.10.230.10:FF:000002">
    <property type="entry name" value="Citrate synthase"/>
    <property type="match status" value="1"/>
</dbReference>
<dbReference type="PRINTS" id="PR00143">
    <property type="entry name" value="CITRTSNTHASE"/>
</dbReference>
<keyword evidence="3 9" id="KW-0816">Tricarboxylic acid cycle</keyword>
<dbReference type="AlphaFoldDB" id="A0A1T1PBT7"/>
<comment type="caution">
    <text evidence="11">The sequence shown here is derived from an EMBL/GenBank/DDBJ whole genome shotgun (WGS) entry which is preliminary data.</text>
</comment>
<dbReference type="UniPathway" id="UPA00223">
    <property type="reaction ID" value="UER00717"/>
</dbReference>
<accession>A0A1T1PBT7</accession>
<reference evidence="11 12" key="1">
    <citation type="submission" date="2015-12" db="EMBL/GenBank/DDBJ databases">
        <authorList>
            <person name="Shamseldin A."/>
            <person name="Moawad H."/>
            <person name="Abd El-Rahim W.M."/>
            <person name="Sadowsky M.J."/>
        </authorList>
    </citation>
    <scope>NUCLEOTIDE SEQUENCE [LARGE SCALE GENOMIC DNA]</scope>
    <source>
        <strain evidence="11 12">LMG9050</strain>
    </source>
</reference>
<dbReference type="SUPFAM" id="SSF48256">
    <property type="entry name" value="Citrate synthase"/>
    <property type="match status" value="1"/>
</dbReference>
<dbReference type="PROSITE" id="PS00480">
    <property type="entry name" value="CITRATE_SYNTHASE"/>
    <property type="match status" value="1"/>
</dbReference>
<dbReference type="Gene3D" id="2.20.28.60">
    <property type="match status" value="1"/>
</dbReference>
<dbReference type="Pfam" id="PF00285">
    <property type="entry name" value="Citrate_synt"/>
    <property type="match status" value="1"/>
</dbReference>
<evidence type="ECO:0000256" key="2">
    <source>
        <dbReference type="ARBA" id="ARBA00010566"/>
    </source>
</evidence>
<comment type="pathway">
    <text evidence="1 9">Carbohydrate metabolism; tricarboxylic acid cycle; isocitrate from oxaloacetate: step 1/2.</text>
</comment>
<sequence>MSDLDQVTLNAGDKSVVLPVLKPTLGNDCVDISKLTKETGLFTYDSGFTATASCKSAITYIDGDNGVLLYRGYPIEQLAEKSSFLEVSYLLMNGELPTADEFKKFDHEVTHHTMMHESLKNFLGGFRHDAHPMAMLAGSVASLSAFYHDTLDLNDPEQRRQAAIRLIAKVPTLAAAAYRYSIGWPIRYPRNNLNYVDRFLHMMFEVPSEPLEINPVVAKALDLLFILHADHEQNASTSTVRLVGSTGANPYASVAAGITALWGPAHGGANEAVLKMLEEIGTADNVESAVAKAKDKNSSFRLMGFGHRVYKNFDPRAKIIREMTHKVLGGLGVNDPLLEVALKLEEAALKDDYFVQRKLYPNVDFYSGIIYKALNIPVEMFTVMFAIARTAGWVSHWLEQQVDPEMKIGRPRQIYTGYDKRDYTDSAKR</sequence>
<name>A0A1T1PBT7_9XANT</name>
<feature type="active site" evidence="8">
    <location>
        <position position="307"/>
    </location>
</feature>
<dbReference type="Gene3D" id="1.10.230.10">
    <property type="entry name" value="Cytochrome P450-Terp, domain 2"/>
    <property type="match status" value="1"/>
</dbReference>
<dbReference type="InterPro" id="IPR016142">
    <property type="entry name" value="Citrate_synth-like_lrg_a-sub"/>
</dbReference>
<dbReference type="Proteomes" id="UP000190559">
    <property type="component" value="Unassembled WGS sequence"/>
</dbReference>
<dbReference type="NCBIfam" id="TIGR01798">
    <property type="entry name" value="cit_synth_I"/>
    <property type="match status" value="1"/>
</dbReference>
<comment type="catalytic activity">
    <reaction evidence="5 9">
        <text>oxaloacetate + acetyl-CoA + H2O = citrate + CoA + H(+)</text>
        <dbReference type="Rhea" id="RHEA:16845"/>
        <dbReference type="ChEBI" id="CHEBI:15377"/>
        <dbReference type="ChEBI" id="CHEBI:15378"/>
        <dbReference type="ChEBI" id="CHEBI:16452"/>
        <dbReference type="ChEBI" id="CHEBI:16947"/>
        <dbReference type="ChEBI" id="CHEBI:57287"/>
        <dbReference type="ChEBI" id="CHEBI:57288"/>
        <dbReference type="EC" id="2.3.3.16"/>
    </reaction>
</comment>
<keyword evidence="4 7" id="KW-0808">Transferase</keyword>
<evidence type="ECO:0000313" key="12">
    <source>
        <dbReference type="Proteomes" id="UP000190559"/>
    </source>
</evidence>
<dbReference type="InterPro" id="IPR016143">
    <property type="entry name" value="Citrate_synth-like_sm_a-sub"/>
</dbReference>
<dbReference type="GO" id="GO:0006099">
    <property type="term" value="P:tricarboxylic acid cycle"/>
    <property type="evidence" value="ECO:0007669"/>
    <property type="project" value="UniProtKB-UniRule"/>
</dbReference>
<evidence type="ECO:0000256" key="10">
    <source>
        <dbReference type="RuleBase" id="RU003406"/>
    </source>
</evidence>
<dbReference type="GO" id="GO:0036440">
    <property type="term" value="F:citrate synthase activity"/>
    <property type="evidence" value="ECO:0007669"/>
    <property type="project" value="UniProtKB-EC"/>
</dbReference>
<protein>
    <recommendedName>
        <fullName evidence="6 7">Citrate synthase</fullName>
    </recommendedName>
</protein>
<dbReference type="PANTHER" id="PTHR42871">
    <property type="entry name" value="CITRATE SYNTHASE"/>
    <property type="match status" value="1"/>
</dbReference>
<dbReference type="InterPro" id="IPR010953">
    <property type="entry name" value="Citrate_synthase_typ-I"/>
</dbReference>
<evidence type="ECO:0000256" key="4">
    <source>
        <dbReference type="ARBA" id="ARBA00022679"/>
    </source>
</evidence>
<dbReference type="CDD" id="cd06114">
    <property type="entry name" value="EcCS_like"/>
    <property type="match status" value="1"/>
</dbReference>
<gene>
    <name evidence="11" type="primary">gltA</name>
    <name evidence="11" type="ORF">Xmlh_00725</name>
</gene>
<dbReference type="RefSeq" id="WP_078562864.1">
    <property type="nucleotide sequence ID" value="NZ_LOJW01000001.1"/>
</dbReference>
<dbReference type="Gene3D" id="1.10.580.10">
    <property type="entry name" value="Citrate Synthase, domain 1"/>
    <property type="match status" value="1"/>
</dbReference>
<dbReference type="InterPro" id="IPR002020">
    <property type="entry name" value="Citrate_synthase"/>
</dbReference>
<dbReference type="PANTHER" id="PTHR42871:SF1">
    <property type="entry name" value="CITRATE SYNTHASE"/>
    <property type="match status" value="1"/>
</dbReference>
<evidence type="ECO:0000313" key="11">
    <source>
        <dbReference type="EMBL" id="OOW73034.1"/>
    </source>
</evidence>
<proteinExistence type="inferred from homology"/>